<dbReference type="InterPro" id="IPR036291">
    <property type="entry name" value="NAD(P)-bd_dom_sf"/>
</dbReference>
<comment type="similarity">
    <text evidence="1">Belongs to the NAD(P)-dependent epimerase/dehydratase family.</text>
</comment>
<name>A0ABX7N992_9BACT</name>
<evidence type="ECO:0000313" key="4">
    <source>
        <dbReference type="Proteomes" id="UP000663090"/>
    </source>
</evidence>
<protein>
    <submittedName>
        <fullName evidence="3">NAD-dependent epimerase/dehydratase family protein</fullName>
    </submittedName>
</protein>
<gene>
    <name evidence="3" type="ORF">JY572_04460</name>
</gene>
<dbReference type="Gene3D" id="3.90.25.10">
    <property type="entry name" value="UDP-galactose 4-epimerase, domain 1"/>
    <property type="match status" value="1"/>
</dbReference>
<dbReference type="PANTHER" id="PTHR43000">
    <property type="entry name" value="DTDP-D-GLUCOSE 4,6-DEHYDRATASE-RELATED"/>
    <property type="match status" value="1"/>
</dbReference>
<dbReference type="EMBL" id="CP071091">
    <property type="protein sequence ID" value="QSQ15341.1"/>
    <property type="molecule type" value="Genomic_DNA"/>
</dbReference>
<proteinExistence type="inferred from homology"/>
<dbReference type="Gene3D" id="3.40.50.720">
    <property type="entry name" value="NAD(P)-binding Rossmann-like Domain"/>
    <property type="match status" value="1"/>
</dbReference>
<evidence type="ECO:0000313" key="3">
    <source>
        <dbReference type="EMBL" id="QSQ15341.1"/>
    </source>
</evidence>
<reference evidence="3 4" key="1">
    <citation type="submission" date="2021-02" db="EMBL/GenBank/DDBJ databases">
        <title>De Novo genome assembly of isolated myxobacteria.</title>
        <authorList>
            <person name="Stevens D.C."/>
        </authorList>
    </citation>
    <scope>NUCLEOTIDE SEQUENCE [LARGE SCALE GENOMIC DNA]</scope>
    <source>
        <strain evidence="3 4">SCHIC003</strain>
    </source>
</reference>
<dbReference type="SUPFAM" id="SSF51735">
    <property type="entry name" value="NAD(P)-binding Rossmann-fold domains"/>
    <property type="match status" value="1"/>
</dbReference>
<keyword evidence="4" id="KW-1185">Reference proteome</keyword>
<dbReference type="RefSeq" id="WP_206717055.1">
    <property type="nucleotide sequence ID" value="NZ_CP071091.1"/>
</dbReference>
<evidence type="ECO:0000259" key="2">
    <source>
        <dbReference type="Pfam" id="PF01370"/>
    </source>
</evidence>
<evidence type="ECO:0000256" key="1">
    <source>
        <dbReference type="ARBA" id="ARBA00007637"/>
    </source>
</evidence>
<dbReference type="Proteomes" id="UP000663090">
    <property type="component" value="Chromosome"/>
</dbReference>
<accession>A0ABX7N992</accession>
<sequence length="314" mass="33828">MKVLVTGGAGFIGSHVCDEFLVAGHEVIALDDLSSGKRENLDPRVRLAVHDIRSREAAELIKSEKPQVVCHLAAQMDVRRSVEDPSFDADVNIRGMLNLLEASRVSGVKKVIFSSTGGAIYGEQDVFPAPESHATRPVSPYGASKAAGELYLGYYRAQYGLPYVALRYANVYGPRQNPHGEAGVVAIFCQRLLSGQGCTIYGEGKQTRDFVFGPDVARANRLAFEKDYVGAINIGTGVETDINRLYALLAEAAGSTAPAAHAPGKPGEQLRSCIDNSLAKKVLGWEPGADLREGARRTLAYFRQKQGSPERAHG</sequence>
<dbReference type="InterPro" id="IPR001509">
    <property type="entry name" value="Epimerase_deHydtase"/>
</dbReference>
<feature type="domain" description="NAD-dependent epimerase/dehydratase" evidence="2">
    <location>
        <begin position="3"/>
        <end position="235"/>
    </location>
</feature>
<dbReference type="Pfam" id="PF01370">
    <property type="entry name" value="Epimerase"/>
    <property type="match status" value="1"/>
</dbReference>
<organism evidence="3 4">
    <name type="scientific">Myxococcus landrumensis</name>
    <dbReference type="NCBI Taxonomy" id="2813577"/>
    <lineage>
        <taxon>Bacteria</taxon>
        <taxon>Pseudomonadati</taxon>
        <taxon>Myxococcota</taxon>
        <taxon>Myxococcia</taxon>
        <taxon>Myxococcales</taxon>
        <taxon>Cystobacterineae</taxon>
        <taxon>Myxococcaceae</taxon>
        <taxon>Myxococcus</taxon>
    </lineage>
</organism>